<organism evidence="2 3">
    <name type="scientific">Aedes albopictus</name>
    <name type="common">Asian tiger mosquito</name>
    <name type="synonym">Stegomyia albopicta</name>
    <dbReference type="NCBI Taxonomy" id="7160"/>
    <lineage>
        <taxon>Eukaryota</taxon>
        <taxon>Metazoa</taxon>
        <taxon>Ecdysozoa</taxon>
        <taxon>Arthropoda</taxon>
        <taxon>Hexapoda</taxon>
        <taxon>Insecta</taxon>
        <taxon>Pterygota</taxon>
        <taxon>Neoptera</taxon>
        <taxon>Endopterygota</taxon>
        <taxon>Diptera</taxon>
        <taxon>Nematocera</taxon>
        <taxon>Culicoidea</taxon>
        <taxon>Culicidae</taxon>
        <taxon>Culicinae</taxon>
        <taxon>Aedini</taxon>
        <taxon>Aedes</taxon>
        <taxon>Stegomyia</taxon>
    </lineage>
</organism>
<dbReference type="InterPro" id="IPR043502">
    <property type="entry name" value="DNA/RNA_pol_sf"/>
</dbReference>
<sequence length="242" mass="26968">MFVAASDQAIIDDVFHGLQQFFDICDLGETRYFLGMEVAKDDGIYSISLRSYIVRTITKFGMRNAKPSRTPMNVGYSQDTEPSEPLQDGEHYRSLVGALLYIAVTAWPDIANAVGILGRKVSSPSESDWTAAKRILRYLKGTREWKLVLGRSQAAGTCLIAYSDADWAGDVASRKSTTGSVIFFNGAISWISRKQTPVTLSSIEAEYCALSETSQEVVWVRRLLKNFNEEQNQPTTVFVLQI</sequence>
<evidence type="ECO:0000313" key="2">
    <source>
        <dbReference type="EnsemblMetazoa" id="AALFPA23_012266.P17529"/>
    </source>
</evidence>
<dbReference type="RefSeq" id="XP_062713699.1">
    <property type="nucleotide sequence ID" value="XM_062857715.1"/>
</dbReference>
<dbReference type="PANTHER" id="PTHR11439:SF483">
    <property type="entry name" value="PEPTIDE SYNTHASE GLIP-LIKE, PUTATIVE (AFU_ORTHOLOGUE AFUA_3G12920)-RELATED"/>
    <property type="match status" value="1"/>
</dbReference>
<dbReference type="Pfam" id="PF07727">
    <property type="entry name" value="RVT_2"/>
    <property type="match status" value="1"/>
</dbReference>
<dbReference type="Proteomes" id="UP000069940">
    <property type="component" value="Unassembled WGS sequence"/>
</dbReference>
<keyword evidence="3" id="KW-1185">Reference proteome</keyword>
<feature type="domain" description="Reverse transcriptase Ty1/copia-type" evidence="1">
    <location>
        <begin position="1"/>
        <end position="72"/>
    </location>
</feature>
<dbReference type="CDD" id="cd09272">
    <property type="entry name" value="RNase_HI_RT_Ty1"/>
    <property type="match status" value="1"/>
</dbReference>
<reference evidence="3" key="1">
    <citation type="journal article" date="2015" name="Proc. Natl. Acad. Sci. U.S.A.">
        <title>Genome sequence of the Asian Tiger mosquito, Aedes albopictus, reveals insights into its biology, genetics, and evolution.</title>
        <authorList>
            <person name="Chen X.G."/>
            <person name="Jiang X."/>
            <person name="Gu J."/>
            <person name="Xu M."/>
            <person name="Wu Y."/>
            <person name="Deng Y."/>
            <person name="Zhang C."/>
            <person name="Bonizzoni M."/>
            <person name="Dermauw W."/>
            <person name="Vontas J."/>
            <person name="Armbruster P."/>
            <person name="Huang X."/>
            <person name="Yang Y."/>
            <person name="Zhang H."/>
            <person name="He W."/>
            <person name="Peng H."/>
            <person name="Liu Y."/>
            <person name="Wu K."/>
            <person name="Chen J."/>
            <person name="Lirakis M."/>
            <person name="Topalis P."/>
            <person name="Van Leeuwen T."/>
            <person name="Hall A.B."/>
            <person name="Jiang X."/>
            <person name="Thorpe C."/>
            <person name="Mueller R.L."/>
            <person name="Sun C."/>
            <person name="Waterhouse R.M."/>
            <person name="Yan G."/>
            <person name="Tu Z.J."/>
            <person name="Fang X."/>
            <person name="James A.A."/>
        </authorList>
    </citation>
    <scope>NUCLEOTIDE SEQUENCE [LARGE SCALE GENOMIC DNA]</scope>
    <source>
        <strain evidence="3">Foshan</strain>
    </source>
</reference>
<proteinExistence type="predicted"/>
<name>A0ABM1YUH4_AEDAL</name>
<dbReference type="InterPro" id="IPR013103">
    <property type="entry name" value="RVT_2"/>
</dbReference>
<protein>
    <recommendedName>
        <fullName evidence="1">Reverse transcriptase Ty1/copia-type domain-containing protein</fullName>
    </recommendedName>
</protein>
<dbReference type="PANTHER" id="PTHR11439">
    <property type="entry name" value="GAG-POL-RELATED RETROTRANSPOSON"/>
    <property type="match status" value="1"/>
</dbReference>
<evidence type="ECO:0000259" key="1">
    <source>
        <dbReference type="Pfam" id="PF07727"/>
    </source>
</evidence>
<dbReference type="SUPFAM" id="SSF56672">
    <property type="entry name" value="DNA/RNA polymerases"/>
    <property type="match status" value="1"/>
</dbReference>
<reference evidence="2" key="2">
    <citation type="submission" date="2025-05" db="UniProtKB">
        <authorList>
            <consortium name="EnsemblMetazoa"/>
        </authorList>
    </citation>
    <scope>IDENTIFICATION</scope>
    <source>
        <strain evidence="2">Foshan</strain>
    </source>
</reference>
<evidence type="ECO:0000313" key="3">
    <source>
        <dbReference type="Proteomes" id="UP000069940"/>
    </source>
</evidence>
<dbReference type="EnsemblMetazoa" id="AALFPA23_012266.R17529">
    <property type="protein sequence ID" value="AALFPA23_012266.P17529"/>
    <property type="gene ID" value="AALFPA23_012266"/>
</dbReference>
<accession>A0ABM1YUH4</accession>
<dbReference type="GeneID" id="134290555"/>